<dbReference type="EMBL" id="CP041406">
    <property type="protein sequence ID" value="QOP45744.1"/>
    <property type="molecule type" value="Genomic_DNA"/>
</dbReference>
<dbReference type="KEGG" id="spal:FM071_05375"/>
<comment type="similarity">
    <text evidence="1">Belongs to the polypeptide deformylase family.</text>
</comment>
<dbReference type="SUPFAM" id="SSF56420">
    <property type="entry name" value="Peptide deformylase"/>
    <property type="match status" value="1"/>
</dbReference>
<dbReference type="GO" id="GO:0042586">
    <property type="term" value="F:peptide deformylase activity"/>
    <property type="evidence" value="ECO:0007669"/>
    <property type="project" value="InterPro"/>
</dbReference>
<proteinExistence type="inferred from homology"/>
<dbReference type="PRINTS" id="PR01576">
    <property type="entry name" value="PDEFORMYLASE"/>
</dbReference>
<evidence type="ECO:0000313" key="4">
    <source>
        <dbReference type="Proteomes" id="UP000593580"/>
    </source>
</evidence>
<dbReference type="AlphaFoldDB" id="A0A7M1B7R9"/>
<feature type="transmembrane region" description="Helical" evidence="2">
    <location>
        <begin position="180"/>
        <end position="199"/>
    </location>
</feature>
<accession>A0A7M1B7R9</accession>
<keyword evidence="4" id="KW-1185">Reference proteome</keyword>
<evidence type="ECO:0000256" key="2">
    <source>
        <dbReference type="SAM" id="Phobius"/>
    </source>
</evidence>
<evidence type="ECO:0000256" key="1">
    <source>
        <dbReference type="ARBA" id="ARBA00010759"/>
    </source>
</evidence>
<dbReference type="InterPro" id="IPR036821">
    <property type="entry name" value="Peptide_deformylase_sf"/>
</dbReference>
<name>A0A7M1B7R9_9BACT</name>
<dbReference type="Gene3D" id="3.90.45.10">
    <property type="entry name" value="Peptide deformylase"/>
    <property type="match status" value="1"/>
</dbReference>
<gene>
    <name evidence="3" type="ORF">FM071_05375</name>
</gene>
<dbReference type="RefSeq" id="WP_193109644.1">
    <property type="nucleotide sequence ID" value="NZ_CP041406.1"/>
</dbReference>
<protein>
    <submittedName>
        <fullName evidence="3">Peptide deformylase</fullName>
    </submittedName>
</protein>
<feature type="transmembrane region" description="Helical" evidence="2">
    <location>
        <begin position="211"/>
        <end position="230"/>
    </location>
</feature>
<keyword evidence="2" id="KW-0812">Transmembrane</keyword>
<keyword evidence="2" id="KW-1133">Transmembrane helix</keyword>
<dbReference type="InterPro" id="IPR023635">
    <property type="entry name" value="Peptide_deformylase"/>
</dbReference>
<dbReference type="PANTHER" id="PTHR10458">
    <property type="entry name" value="PEPTIDE DEFORMYLASE"/>
    <property type="match status" value="1"/>
</dbReference>
<keyword evidence="2" id="KW-0472">Membrane</keyword>
<evidence type="ECO:0000313" key="3">
    <source>
        <dbReference type="EMBL" id="QOP45744.1"/>
    </source>
</evidence>
<sequence>MVKEIVKYPTTPSLEFGGNIRHFDESLFELIQDIKDTMEANDLNALAAFQIGSPYAVILIKKEDGSYLEIINPRIIKREGVIEPIETTAYFPGLSAKTRRYEKIKLMYEDREGKQQFLEADGDLSITIQRKIDYVFGSNFRIRLNDEERKLFDSKLEFGTDAIMDNGCPTVFKRDRILQLFRVLFISAIIGLIGSFFVSPETLETLKSVENYLMLSMLGLVVVYFFYAQYEGRQYKNCSSCQIGNIIGTSAIELTKLLALFIASYFIL</sequence>
<organism evidence="3 4">
    <name type="scientific">Sulfurimonas paralvinellae</name>
    <dbReference type="NCBI Taxonomy" id="317658"/>
    <lineage>
        <taxon>Bacteria</taxon>
        <taxon>Pseudomonadati</taxon>
        <taxon>Campylobacterota</taxon>
        <taxon>Epsilonproteobacteria</taxon>
        <taxon>Campylobacterales</taxon>
        <taxon>Sulfurimonadaceae</taxon>
        <taxon>Sulfurimonas</taxon>
    </lineage>
</organism>
<feature type="transmembrane region" description="Helical" evidence="2">
    <location>
        <begin position="242"/>
        <end position="267"/>
    </location>
</feature>
<dbReference type="Pfam" id="PF01327">
    <property type="entry name" value="Pep_deformylase"/>
    <property type="match status" value="1"/>
</dbReference>
<dbReference type="Proteomes" id="UP000593580">
    <property type="component" value="Chromosome"/>
</dbReference>
<dbReference type="PANTHER" id="PTHR10458:SF22">
    <property type="entry name" value="PEPTIDE DEFORMYLASE"/>
    <property type="match status" value="1"/>
</dbReference>
<reference evidence="3 4" key="1">
    <citation type="submission" date="2019-07" db="EMBL/GenBank/DDBJ databases">
        <title>Sulfurimonas paralvinellae sp. nov., a novel mesophilic, hydrogen- and sulfur-oxidizing chemolithoautotroph within the Epsilonproteo- bacteria isolated from a deep-sea hydrothermal vent polychaete nest, reclassification of Thiomicrospira denitrificans as Sulfurimonas denitrificans comb. nov. and emended description of the genus Sulfurimonas.</title>
        <authorList>
            <person name="Wang S."/>
            <person name="Jiang L."/>
            <person name="Shao Z."/>
        </authorList>
    </citation>
    <scope>NUCLEOTIDE SEQUENCE [LARGE SCALE GENOMIC DNA]</scope>
    <source>
        <strain evidence="3 4">GO25</strain>
    </source>
</reference>